<dbReference type="AlphaFoldDB" id="A0A1A9QCR5"/>
<sequence length="72" mass="8846">MYKNKYAVGNSEDDRKRERENFLKDYPNWESFRNYCYDMAQKTNYSGCDTSNGWCMECVRNNSWSFEKQRKK</sequence>
<evidence type="ECO:0000313" key="1">
    <source>
        <dbReference type="EMBL" id="OAL09756.1"/>
    </source>
</evidence>
<reference evidence="2" key="1">
    <citation type="submission" date="2016-04" db="EMBL/GenBank/DDBJ databases">
        <authorList>
            <person name="Quiroz-Castaneda R.E."/>
            <person name="Martinez-Ocampo F."/>
        </authorList>
    </citation>
    <scope>NUCLEOTIDE SEQUENCE [LARGE SCALE GENOMIC DNA]</scope>
    <source>
        <strain evidence="2">INIFAP01</strain>
    </source>
</reference>
<dbReference type="STRING" id="432608.A6V39_05325"/>
<dbReference type="Proteomes" id="UP000077623">
    <property type="component" value="Unassembled WGS sequence"/>
</dbReference>
<accession>A0A1A9QCR5</accession>
<comment type="caution">
    <text evidence="1">The sequence shown here is derived from an EMBL/GenBank/DDBJ whole genome shotgun (WGS) entry which is preliminary data.</text>
</comment>
<proteinExistence type="predicted"/>
<dbReference type="EMBL" id="LWUJ01000015">
    <property type="protein sequence ID" value="OAL09756.1"/>
    <property type="molecule type" value="Genomic_DNA"/>
</dbReference>
<gene>
    <name evidence="1" type="ORF">A6V39_05325</name>
</gene>
<evidence type="ECO:0000313" key="2">
    <source>
        <dbReference type="Proteomes" id="UP000077623"/>
    </source>
</evidence>
<keyword evidence="2" id="KW-1185">Reference proteome</keyword>
<protein>
    <submittedName>
        <fullName evidence="1">Uncharacterized protein</fullName>
    </submittedName>
</protein>
<name>A0A1A9QCR5_9MOLU</name>
<organism evidence="1 2">
    <name type="scientific">Candidatus Mycoplasma haematobovis</name>
    <dbReference type="NCBI Taxonomy" id="432608"/>
    <lineage>
        <taxon>Bacteria</taxon>
        <taxon>Bacillati</taxon>
        <taxon>Mycoplasmatota</taxon>
        <taxon>Mollicutes</taxon>
        <taxon>Mycoplasmataceae</taxon>
        <taxon>Mycoplasma</taxon>
    </lineage>
</organism>